<dbReference type="SUPFAM" id="SSF47413">
    <property type="entry name" value="lambda repressor-like DNA-binding domains"/>
    <property type="match status" value="1"/>
</dbReference>
<dbReference type="CDD" id="cd00093">
    <property type="entry name" value="HTH_XRE"/>
    <property type="match status" value="1"/>
</dbReference>
<accession>A0A9Q5BVQ5</accession>
<dbReference type="EMBL" id="WCGB01000001">
    <property type="protein sequence ID" value="NRN90599.1"/>
    <property type="molecule type" value="Genomic_DNA"/>
</dbReference>
<feature type="domain" description="HTH cro/C1-type" evidence="1">
    <location>
        <begin position="4"/>
        <end position="38"/>
    </location>
</feature>
<name>A0A9Q5BVQ5_LACHE</name>
<dbReference type="PROSITE" id="PS50943">
    <property type="entry name" value="HTH_CROC1"/>
    <property type="match status" value="1"/>
</dbReference>
<sequence>MGVVSPSTLSRWERGEEGLPVEIFEKLLTSMSISYNEIIASKVDINQVIARIEYDYQKNKTEELKKLSLCLLDKYHQARDEFSKVEYLLKSAMAMNYYLDLSGVDLSDDEYKKALAKQFEYVNY</sequence>
<dbReference type="GO" id="GO:0003677">
    <property type="term" value="F:DNA binding"/>
    <property type="evidence" value="ECO:0007669"/>
    <property type="project" value="InterPro"/>
</dbReference>
<evidence type="ECO:0000259" key="1">
    <source>
        <dbReference type="PROSITE" id="PS50943"/>
    </source>
</evidence>
<protein>
    <recommendedName>
        <fullName evidence="1">HTH cro/C1-type domain-containing protein</fullName>
    </recommendedName>
</protein>
<evidence type="ECO:0000313" key="2">
    <source>
        <dbReference type="EMBL" id="NRN90599.1"/>
    </source>
</evidence>
<proteinExistence type="predicted"/>
<organism evidence="2 3">
    <name type="scientific">Lactobacillus helveticus</name>
    <name type="common">Lactobacillus suntoryeus</name>
    <dbReference type="NCBI Taxonomy" id="1587"/>
    <lineage>
        <taxon>Bacteria</taxon>
        <taxon>Bacillati</taxon>
        <taxon>Bacillota</taxon>
        <taxon>Bacilli</taxon>
        <taxon>Lactobacillales</taxon>
        <taxon>Lactobacillaceae</taxon>
        <taxon>Lactobacillus</taxon>
    </lineage>
</organism>
<evidence type="ECO:0000313" key="3">
    <source>
        <dbReference type="Proteomes" id="UP000601587"/>
    </source>
</evidence>
<dbReference type="InterPro" id="IPR001387">
    <property type="entry name" value="Cro/C1-type_HTH"/>
</dbReference>
<comment type="caution">
    <text evidence="2">The sequence shown here is derived from an EMBL/GenBank/DDBJ whole genome shotgun (WGS) entry which is preliminary data.</text>
</comment>
<dbReference type="InterPro" id="IPR010982">
    <property type="entry name" value="Lambda_DNA-bd_dom_sf"/>
</dbReference>
<reference evidence="2" key="1">
    <citation type="submission" date="2019-09" db="EMBL/GenBank/DDBJ databases">
        <title>Comparative genomic analysis of Lactobacillus helveticus.</title>
        <authorList>
            <person name="Zhang H."/>
            <person name="Chen Y."/>
            <person name="Zhong Z."/>
        </authorList>
    </citation>
    <scope>NUCLEOTIDE SEQUENCE</scope>
    <source>
        <strain evidence="2">IMAU50013</strain>
    </source>
</reference>
<gene>
    <name evidence="2" type="ORF">IMAU50013_00122</name>
</gene>
<dbReference type="Proteomes" id="UP000601587">
    <property type="component" value="Unassembled WGS sequence"/>
</dbReference>
<dbReference type="AlphaFoldDB" id="A0A9Q5BVQ5"/>